<organism evidence="1">
    <name type="scientific">marine sediment metagenome</name>
    <dbReference type="NCBI Taxonomy" id="412755"/>
    <lineage>
        <taxon>unclassified sequences</taxon>
        <taxon>metagenomes</taxon>
        <taxon>ecological metagenomes</taxon>
    </lineage>
</organism>
<gene>
    <name evidence="1" type="ORF">S01H1_17745</name>
</gene>
<comment type="caution">
    <text evidence="1">The sequence shown here is derived from an EMBL/GenBank/DDBJ whole genome shotgun (WGS) entry which is preliminary data.</text>
</comment>
<feature type="non-terminal residue" evidence="1">
    <location>
        <position position="37"/>
    </location>
</feature>
<dbReference type="AlphaFoldDB" id="X0TEW9"/>
<reference evidence="1" key="1">
    <citation type="journal article" date="2014" name="Front. Microbiol.">
        <title>High frequency of phylogenetically diverse reductive dehalogenase-homologous genes in deep subseafloor sedimentary metagenomes.</title>
        <authorList>
            <person name="Kawai M."/>
            <person name="Futagami T."/>
            <person name="Toyoda A."/>
            <person name="Takaki Y."/>
            <person name="Nishi S."/>
            <person name="Hori S."/>
            <person name="Arai W."/>
            <person name="Tsubouchi T."/>
            <person name="Morono Y."/>
            <person name="Uchiyama I."/>
            <person name="Ito T."/>
            <person name="Fujiyama A."/>
            <person name="Inagaki F."/>
            <person name="Takami H."/>
        </authorList>
    </citation>
    <scope>NUCLEOTIDE SEQUENCE</scope>
    <source>
        <strain evidence="1">Expedition CK06-06</strain>
    </source>
</reference>
<dbReference type="EMBL" id="BARS01009434">
    <property type="protein sequence ID" value="GAF74595.1"/>
    <property type="molecule type" value="Genomic_DNA"/>
</dbReference>
<accession>X0TEW9</accession>
<evidence type="ECO:0000313" key="1">
    <source>
        <dbReference type="EMBL" id="GAF74595.1"/>
    </source>
</evidence>
<protein>
    <submittedName>
        <fullName evidence="1">Uncharacterized protein</fullName>
    </submittedName>
</protein>
<proteinExistence type="predicted"/>
<name>X0TEW9_9ZZZZ</name>
<sequence>MNLELLNELMGQKQPKQHLPEWLMFLEICEMYLKKHE</sequence>